<evidence type="ECO:0000259" key="5">
    <source>
        <dbReference type="PROSITE" id="PS50931"/>
    </source>
</evidence>
<dbReference type="InterPro" id="IPR036388">
    <property type="entry name" value="WH-like_DNA-bd_sf"/>
</dbReference>
<reference evidence="6" key="1">
    <citation type="submission" date="2023-03" db="EMBL/GenBank/DDBJ databases">
        <title>Actinorhabdospora filicis NBRC 111898.</title>
        <authorList>
            <person name="Ichikawa N."/>
            <person name="Sato H."/>
            <person name="Tonouchi N."/>
        </authorList>
    </citation>
    <scope>NUCLEOTIDE SEQUENCE</scope>
    <source>
        <strain evidence="6">NBRC 111898</strain>
    </source>
</reference>
<dbReference type="Gene3D" id="1.10.10.10">
    <property type="entry name" value="Winged helix-like DNA-binding domain superfamily/Winged helix DNA-binding domain"/>
    <property type="match status" value="1"/>
</dbReference>
<keyword evidence="7" id="KW-1185">Reference proteome</keyword>
<dbReference type="PROSITE" id="PS50931">
    <property type="entry name" value="HTH_LYSR"/>
    <property type="match status" value="1"/>
</dbReference>
<dbReference type="InterPro" id="IPR000847">
    <property type="entry name" value="LysR_HTH_N"/>
</dbReference>
<proteinExistence type="inferred from homology"/>
<keyword evidence="2" id="KW-0805">Transcription regulation</keyword>
<evidence type="ECO:0000256" key="4">
    <source>
        <dbReference type="ARBA" id="ARBA00023163"/>
    </source>
</evidence>
<dbReference type="SUPFAM" id="SSF46785">
    <property type="entry name" value="Winged helix' DNA-binding domain"/>
    <property type="match status" value="1"/>
</dbReference>
<dbReference type="Gene3D" id="3.40.190.10">
    <property type="entry name" value="Periplasmic binding protein-like II"/>
    <property type="match status" value="2"/>
</dbReference>
<dbReference type="PRINTS" id="PR00039">
    <property type="entry name" value="HTHLYSR"/>
</dbReference>
<protein>
    <recommendedName>
        <fullName evidence="5">HTH lysR-type domain-containing protein</fullName>
    </recommendedName>
</protein>
<dbReference type="PANTHER" id="PTHR30346:SF28">
    <property type="entry name" value="HTH-TYPE TRANSCRIPTIONAL REGULATOR CYNR"/>
    <property type="match status" value="1"/>
</dbReference>
<dbReference type="GO" id="GO:0003677">
    <property type="term" value="F:DNA binding"/>
    <property type="evidence" value="ECO:0007669"/>
    <property type="project" value="UniProtKB-KW"/>
</dbReference>
<keyword evidence="3" id="KW-0238">DNA-binding</keyword>
<evidence type="ECO:0000256" key="1">
    <source>
        <dbReference type="ARBA" id="ARBA00009437"/>
    </source>
</evidence>
<dbReference type="SUPFAM" id="SSF53850">
    <property type="entry name" value="Periplasmic binding protein-like II"/>
    <property type="match status" value="1"/>
</dbReference>
<comment type="caution">
    <text evidence="6">The sequence shown here is derived from an EMBL/GenBank/DDBJ whole genome shotgun (WGS) entry which is preliminary data.</text>
</comment>
<dbReference type="GO" id="GO:0003700">
    <property type="term" value="F:DNA-binding transcription factor activity"/>
    <property type="evidence" value="ECO:0007669"/>
    <property type="project" value="InterPro"/>
</dbReference>
<gene>
    <name evidence="6" type="ORF">Afil01_27660</name>
</gene>
<dbReference type="PANTHER" id="PTHR30346">
    <property type="entry name" value="TRANSCRIPTIONAL DUAL REGULATOR HCAR-RELATED"/>
    <property type="match status" value="1"/>
</dbReference>
<dbReference type="GO" id="GO:0032993">
    <property type="term" value="C:protein-DNA complex"/>
    <property type="evidence" value="ECO:0007669"/>
    <property type="project" value="TreeGrafter"/>
</dbReference>
<evidence type="ECO:0000313" key="7">
    <source>
        <dbReference type="Proteomes" id="UP001165079"/>
    </source>
</evidence>
<evidence type="ECO:0000256" key="2">
    <source>
        <dbReference type="ARBA" id="ARBA00023015"/>
    </source>
</evidence>
<feature type="domain" description="HTH lysR-type" evidence="5">
    <location>
        <begin position="5"/>
        <end position="62"/>
    </location>
</feature>
<organism evidence="6 7">
    <name type="scientific">Actinorhabdospora filicis</name>
    <dbReference type="NCBI Taxonomy" id="1785913"/>
    <lineage>
        <taxon>Bacteria</taxon>
        <taxon>Bacillati</taxon>
        <taxon>Actinomycetota</taxon>
        <taxon>Actinomycetes</taxon>
        <taxon>Micromonosporales</taxon>
        <taxon>Micromonosporaceae</taxon>
        <taxon>Actinorhabdospora</taxon>
    </lineage>
</organism>
<keyword evidence="4" id="KW-0804">Transcription</keyword>
<evidence type="ECO:0000313" key="6">
    <source>
        <dbReference type="EMBL" id="GLZ77959.1"/>
    </source>
</evidence>
<name>A0A9W6W8V6_9ACTN</name>
<dbReference type="RefSeq" id="WP_285663138.1">
    <property type="nucleotide sequence ID" value="NZ_BSTX01000002.1"/>
</dbReference>
<dbReference type="InterPro" id="IPR036390">
    <property type="entry name" value="WH_DNA-bd_sf"/>
</dbReference>
<dbReference type="EMBL" id="BSTX01000002">
    <property type="protein sequence ID" value="GLZ77959.1"/>
    <property type="molecule type" value="Genomic_DNA"/>
</dbReference>
<dbReference type="AlphaFoldDB" id="A0A9W6W8V6"/>
<sequence length="290" mass="31221">MSSRLSVEDLALAEAIARHGSIGAAAKELLTTQPSASRRLAALERRLGARLFERDTTGARPTAAGREFTRHAVRLLSEIDELPDRILTADEAPALTIGTIQALSSIVFTALDAALPDVTVHPEIEHGPALIQRVHNGLLDAAVVTIAEQTTVPRELRHIRLGVSPLVLVLPEGTEPVGRGRRPLAGRTVIYSTIDRTGETLHNRLSALGAAPRRGTTIEATLRIARHRKVPALLSLLAARWWAAPGDRITPSPIPGRLTISLVARPPLPEFLDRALPGITGWIFGSEAER</sequence>
<evidence type="ECO:0000256" key="3">
    <source>
        <dbReference type="ARBA" id="ARBA00023125"/>
    </source>
</evidence>
<comment type="similarity">
    <text evidence="1">Belongs to the LysR transcriptional regulatory family.</text>
</comment>
<dbReference type="Proteomes" id="UP001165079">
    <property type="component" value="Unassembled WGS sequence"/>
</dbReference>
<accession>A0A9W6W8V6</accession>
<dbReference type="Pfam" id="PF00126">
    <property type="entry name" value="HTH_1"/>
    <property type="match status" value="1"/>
</dbReference>